<dbReference type="EMBL" id="BAAABZ010000045">
    <property type="protein sequence ID" value="GAA0539853.1"/>
    <property type="molecule type" value="Genomic_DNA"/>
</dbReference>
<dbReference type="Proteomes" id="UP001501576">
    <property type="component" value="Unassembled WGS sequence"/>
</dbReference>
<keyword evidence="2" id="KW-1185">Reference proteome</keyword>
<evidence type="ECO:0000313" key="1">
    <source>
        <dbReference type="EMBL" id="GAA0539853.1"/>
    </source>
</evidence>
<organism evidence="1 2">
    <name type="scientific">Streptomyces mordarskii</name>
    <dbReference type="NCBI Taxonomy" id="1226758"/>
    <lineage>
        <taxon>Bacteria</taxon>
        <taxon>Bacillati</taxon>
        <taxon>Actinomycetota</taxon>
        <taxon>Actinomycetes</taxon>
        <taxon>Kitasatosporales</taxon>
        <taxon>Streptomycetaceae</taxon>
        <taxon>Streptomyces</taxon>
    </lineage>
</organism>
<reference evidence="2" key="1">
    <citation type="journal article" date="2019" name="Int. J. Syst. Evol. Microbiol.">
        <title>The Global Catalogue of Microorganisms (GCM) 10K type strain sequencing project: providing services to taxonomists for standard genome sequencing and annotation.</title>
        <authorList>
            <consortium name="The Broad Institute Genomics Platform"/>
            <consortium name="The Broad Institute Genome Sequencing Center for Infectious Disease"/>
            <person name="Wu L."/>
            <person name="Ma J."/>
        </authorList>
    </citation>
    <scope>NUCLEOTIDE SEQUENCE [LARGE SCALE GENOMIC DNA]</scope>
    <source>
        <strain evidence="2">JCM 5052</strain>
    </source>
</reference>
<gene>
    <name evidence="1" type="ORF">GCM10010390_47290</name>
</gene>
<evidence type="ECO:0000313" key="2">
    <source>
        <dbReference type="Proteomes" id="UP001501576"/>
    </source>
</evidence>
<accession>A0ABP3NAI9</accession>
<protein>
    <submittedName>
        <fullName evidence="1">Uncharacterized protein</fullName>
    </submittedName>
</protein>
<sequence length="116" mass="12707">MRAQRVSAVGGAAAQSWLQHPVRHTRIMGCRTDVTFGERREGVLDAYRGSGLRDLGDHPVEVMDRPRVYRAGRARSGPGGGRCWIEGELAVLRRVDYGDVLRCGGVHGGRRVQQAA</sequence>
<name>A0ABP3NAI9_9ACTN</name>
<proteinExistence type="predicted"/>
<comment type="caution">
    <text evidence="1">The sequence shown here is derived from an EMBL/GenBank/DDBJ whole genome shotgun (WGS) entry which is preliminary data.</text>
</comment>